<comment type="subcellular location">
    <subcellularLocation>
        <location evidence="1">Cell membrane</location>
        <topology evidence="1">Multi-pass membrane protein</topology>
    </subcellularLocation>
</comment>
<comment type="function">
    <text evidence="10">May play a role in the osmotic adaptation.</text>
</comment>
<dbReference type="InterPro" id="IPR027256">
    <property type="entry name" value="P-typ_ATPase_IB"/>
</dbReference>
<dbReference type="SUPFAM" id="SSF81665">
    <property type="entry name" value="Calcium ATPase, transmembrane domain M"/>
    <property type="match status" value="1"/>
</dbReference>
<evidence type="ECO:0000313" key="15">
    <source>
        <dbReference type="Proteomes" id="UP000002384"/>
    </source>
</evidence>
<dbReference type="InterPro" id="IPR001757">
    <property type="entry name" value="P_typ_ATPase"/>
</dbReference>
<feature type="transmembrane region" description="Helical" evidence="12">
    <location>
        <begin position="348"/>
        <end position="368"/>
    </location>
</feature>
<keyword evidence="15" id="KW-1185">Reference proteome</keyword>
<feature type="transmembrane region" description="Helical" evidence="12">
    <location>
        <begin position="160"/>
        <end position="184"/>
    </location>
</feature>
<evidence type="ECO:0000256" key="2">
    <source>
        <dbReference type="ARBA" id="ARBA00006024"/>
    </source>
</evidence>
<dbReference type="GO" id="GO:0043682">
    <property type="term" value="F:P-type divalent copper transporter activity"/>
    <property type="evidence" value="ECO:0007669"/>
    <property type="project" value="TreeGrafter"/>
</dbReference>
<dbReference type="InterPro" id="IPR036163">
    <property type="entry name" value="HMA_dom_sf"/>
</dbReference>
<dbReference type="InterPro" id="IPR018303">
    <property type="entry name" value="ATPase_P-typ_P_site"/>
</dbReference>
<dbReference type="SFLD" id="SFLDG00002">
    <property type="entry name" value="C1.7:_P-type_atpase_like"/>
    <property type="match status" value="1"/>
</dbReference>
<evidence type="ECO:0000256" key="7">
    <source>
        <dbReference type="ARBA" id="ARBA00022967"/>
    </source>
</evidence>
<comment type="similarity">
    <text evidence="2 12">Belongs to the cation transport ATPase (P-type) (TC 3.A.3) family. Type IB subfamily.</text>
</comment>
<keyword evidence="7" id="KW-1278">Translocase</keyword>
<dbReference type="PANTHER" id="PTHR43520:SF8">
    <property type="entry name" value="P-TYPE CU(+) TRANSPORTER"/>
    <property type="match status" value="1"/>
</dbReference>
<proteinExistence type="inferred from homology"/>
<dbReference type="Gene3D" id="2.70.150.10">
    <property type="entry name" value="Calcium-transporting ATPase, cytoplasmic transduction domain A"/>
    <property type="match status" value="1"/>
</dbReference>
<dbReference type="InterPro" id="IPR006121">
    <property type="entry name" value="HMA_dom"/>
</dbReference>
<dbReference type="SUPFAM" id="SSF56784">
    <property type="entry name" value="HAD-like"/>
    <property type="match status" value="1"/>
</dbReference>
<dbReference type="RefSeq" id="WP_015956326.1">
    <property type="nucleotide sequence ID" value="NC_011729.1"/>
</dbReference>
<feature type="transmembrane region" description="Helical" evidence="12">
    <location>
        <begin position="718"/>
        <end position="740"/>
    </location>
</feature>
<dbReference type="SFLD" id="SFLDF00027">
    <property type="entry name" value="p-type_atpase"/>
    <property type="match status" value="1"/>
</dbReference>
<evidence type="ECO:0000259" key="13">
    <source>
        <dbReference type="PROSITE" id="PS50846"/>
    </source>
</evidence>
<evidence type="ECO:0000256" key="11">
    <source>
        <dbReference type="ARBA" id="ARBA00072218"/>
    </source>
</evidence>
<dbReference type="InterPro" id="IPR044492">
    <property type="entry name" value="P_typ_ATPase_HD_dom"/>
</dbReference>
<keyword evidence="9 12" id="KW-0472">Membrane</keyword>
<dbReference type="STRING" id="65393.PCC7424_4377"/>
<dbReference type="eggNOG" id="COG2217">
    <property type="taxonomic scope" value="Bacteria"/>
</dbReference>
<dbReference type="GO" id="GO:0005524">
    <property type="term" value="F:ATP binding"/>
    <property type="evidence" value="ECO:0007669"/>
    <property type="project" value="UniProtKB-UniRule"/>
</dbReference>
<dbReference type="Pfam" id="PF00702">
    <property type="entry name" value="Hydrolase"/>
    <property type="match status" value="1"/>
</dbReference>
<dbReference type="CDD" id="cd02094">
    <property type="entry name" value="P-type_ATPase_Cu-like"/>
    <property type="match status" value="1"/>
</dbReference>
<dbReference type="Pfam" id="PF00122">
    <property type="entry name" value="E1-E2_ATPase"/>
    <property type="match status" value="1"/>
</dbReference>
<dbReference type="GO" id="GO:0005507">
    <property type="term" value="F:copper ion binding"/>
    <property type="evidence" value="ECO:0007669"/>
    <property type="project" value="TreeGrafter"/>
</dbReference>
<dbReference type="SFLD" id="SFLDS00003">
    <property type="entry name" value="Haloacid_Dehalogenase"/>
    <property type="match status" value="1"/>
</dbReference>
<dbReference type="GO" id="GO:0055070">
    <property type="term" value="P:copper ion homeostasis"/>
    <property type="evidence" value="ECO:0007669"/>
    <property type="project" value="TreeGrafter"/>
</dbReference>
<dbReference type="Gene3D" id="3.40.1110.10">
    <property type="entry name" value="Calcium-transporting ATPase, cytoplasmic domain N"/>
    <property type="match status" value="1"/>
</dbReference>
<dbReference type="InterPro" id="IPR023214">
    <property type="entry name" value="HAD_sf"/>
</dbReference>
<feature type="transmembrane region" description="Helical" evidence="12">
    <location>
        <begin position="96"/>
        <end position="124"/>
    </location>
</feature>
<dbReference type="Proteomes" id="UP000002384">
    <property type="component" value="Chromosome"/>
</dbReference>
<evidence type="ECO:0000256" key="3">
    <source>
        <dbReference type="ARBA" id="ARBA00022692"/>
    </source>
</evidence>
<dbReference type="GO" id="GO:0005886">
    <property type="term" value="C:plasma membrane"/>
    <property type="evidence" value="ECO:0007669"/>
    <property type="project" value="UniProtKB-SubCell"/>
</dbReference>
<keyword evidence="12" id="KW-1003">Cell membrane</keyword>
<dbReference type="InterPro" id="IPR023299">
    <property type="entry name" value="ATPase_P-typ_cyto_dom_N"/>
</dbReference>
<dbReference type="HOGENOM" id="CLU_001771_0_3_3"/>
<evidence type="ECO:0000256" key="9">
    <source>
        <dbReference type="ARBA" id="ARBA00023136"/>
    </source>
</evidence>
<evidence type="ECO:0000256" key="12">
    <source>
        <dbReference type="RuleBase" id="RU362081"/>
    </source>
</evidence>
<dbReference type="Gene3D" id="3.40.50.1000">
    <property type="entry name" value="HAD superfamily/HAD-like"/>
    <property type="match status" value="1"/>
</dbReference>
<evidence type="ECO:0000256" key="8">
    <source>
        <dbReference type="ARBA" id="ARBA00022989"/>
    </source>
</evidence>
<dbReference type="SUPFAM" id="SSF81653">
    <property type="entry name" value="Calcium ATPase, transduction domain A"/>
    <property type="match status" value="1"/>
</dbReference>
<feature type="domain" description="HMA" evidence="13">
    <location>
        <begin position="2"/>
        <end position="68"/>
    </location>
</feature>
<organism evidence="14 15">
    <name type="scientific">Gloeothece citriformis (strain PCC 7424)</name>
    <name type="common">Cyanothece sp. (strain PCC 7424)</name>
    <dbReference type="NCBI Taxonomy" id="65393"/>
    <lineage>
        <taxon>Bacteria</taxon>
        <taxon>Bacillati</taxon>
        <taxon>Cyanobacteriota</taxon>
        <taxon>Cyanophyceae</taxon>
        <taxon>Oscillatoriophycideae</taxon>
        <taxon>Chroococcales</taxon>
        <taxon>Aphanothecaceae</taxon>
        <taxon>Gloeothece</taxon>
        <taxon>Gloeothece citriformis</taxon>
    </lineage>
</organism>
<evidence type="ECO:0000256" key="10">
    <source>
        <dbReference type="ARBA" id="ARBA00056348"/>
    </source>
</evidence>
<dbReference type="PROSITE" id="PS00154">
    <property type="entry name" value="ATPASE_E1_E2"/>
    <property type="match status" value="1"/>
</dbReference>
<keyword evidence="8 12" id="KW-1133">Transmembrane helix</keyword>
<keyword evidence="6 12" id="KW-0067">ATP-binding</keyword>
<name>B7K8X3_GLOC7</name>
<dbReference type="InterPro" id="IPR008250">
    <property type="entry name" value="ATPase_P-typ_transduc_dom_A_sf"/>
</dbReference>
<dbReference type="PROSITE" id="PS50846">
    <property type="entry name" value="HMA_2"/>
    <property type="match status" value="1"/>
</dbReference>
<evidence type="ECO:0000256" key="6">
    <source>
        <dbReference type="ARBA" id="ARBA00022840"/>
    </source>
</evidence>
<dbReference type="FunFam" id="2.70.150.10:FF:000002">
    <property type="entry name" value="Copper-transporting ATPase 1, putative"/>
    <property type="match status" value="1"/>
</dbReference>
<dbReference type="SUPFAM" id="SSF55008">
    <property type="entry name" value="HMA, heavy metal-associated domain"/>
    <property type="match status" value="1"/>
</dbReference>
<dbReference type="PRINTS" id="PR00119">
    <property type="entry name" value="CATATPASE"/>
</dbReference>
<dbReference type="NCBIfam" id="TIGR01525">
    <property type="entry name" value="ATPase-IB_hvy"/>
    <property type="match status" value="1"/>
</dbReference>
<evidence type="ECO:0000313" key="14">
    <source>
        <dbReference type="EMBL" id="ACK72742.1"/>
    </source>
</evidence>
<dbReference type="InterPro" id="IPR059000">
    <property type="entry name" value="ATPase_P-type_domA"/>
</dbReference>
<dbReference type="InterPro" id="IPR036412">
    <property type="entry name" value="HAD-like_sf"/>
</dbReference>
<gene>
    <name evidence="14" type="ordered locus">PCC7424_4377</name>
</gene>
<dbReference type="PANTHER" id="PTHR43520">
    <property type="entry name" value="ATP7, ISOFORM B"/>
    <property type="match status" value="1"/>
</dbReference>
<dbReference type="PROSITE" id="PS01047">
    <property type="entry name" value="HMA_1"/>
    <property type="match status" value="1"/>
</dbReference>
<dbReference type="Gene3D" id="3.30.70.100">
    <property type="match status" value="1"/>
</dbReference>
<evidence type="ECO:0000256" key="1">
    <source>
        <dbReference type="ARBA" id="ARBA00004651"/>
    </source>
</evidence>
<dbReference type="AlphaFoldDB" id="B7K8X3"/>
<dbReference type="OrthoDB" id="438550at2"/>
<feature type="transmembrane region" description="Helical" evidence="12">
    <location>
        <begin position="374"/>
        <end position="397"/>
    </location>
</feature>
<dbReference type="KEGG" id="cyc:PCC7424_4377"/>
<keyword evidence="3 12" id="KW-0812">Transmembrane</keyword>
<dbReference type="CDD" id="cd00371">
    <property type="entry name" value="HMA"/>
    <property type="match status" value="1"/>
</dbReference>
<feature type="transmembrane region" description="Helical" evidence="12">
    <location>
        <begin position="693"/>
        <end position="712"/>
    </location>
</feature>
<sequence>MENTTLKLTGMGCASCASRIEQAIEKVPGVASCKVNFGAEQATVQYNPKQTSLTEIQAAVDKAGYQAFPMKQFDTQSEDLEKKIRLKEQKDLSQKVIVGAVISVILIIGALPMMVGVSLPFIPLWLHNPWLQLILTIPVQFWCGYRFYINSWKAFKHHTATMDTLIALGTSAAFFYSLFATLFPQVLRQQGLSAEVYYETAAVVITLILVGRLLENRAKGQTSDAIRQLMGLQAKTALVIRNGQEIDLPIAAVQVDDIILVRPGEKIPVDGEIVKGNSTIDESMVTGESVPVKKYPGDEVIGATLNKTGSFQFKATRVGQDTVLAQIVQLVQQAQGSKAPIQRFADQITGWFVPGVMGIAILTFILWFNFTGNITLALICTVGVLIIACPCALGLATPTSVMVGTGKGAENGILIKDAQSLELAYQLQTIVLDKTGTLTEGKPTVTDFITVRGVTDGNELKLLQLAGSVERYSEHPLAEAIIRYCKTQQVTLTDATDFEAVAGSGVQGRVEGQWVQIGTQRWMQELGLVTESLEQDQEKLQYLSKTVIWLAVNGKIEGIMGISDALKPASAAAVKALQRMKLEVVMLTGDNYPTAKAIAHQLGITRVIAEVKPDQKAAQIAAIQREGKRVAMVGDGINDAVALAQADVGIAIGTGTDVAIAASDITLISGDLQGIVTAIQLSRATIRNIKQNLFFAFIYNVAGIPIAAGILYPMFGWLLNPIIAGGAMALSSVSVVTNALRLRNFEPVSR</sequence>
<keyword evidence="5 12" id="KW-0547">Nucleotide-binding</keyword>
<keyword evidence="4 12" id="KW-0479">Metal-binding</keyword>
<feature type="transmembrane region" description="Helical" evidence="12">
    <location>
        <begin position="196"/>
        <end position="214"/>
    </location>
</feature>
<dbReference type="NCBIfam" id="TIGR01511">
    <property type="entry name" value="ATPase-IB1_Cu"/>
    <property type="match status" value="1"/>
</dbReference>
<dbReference type="EMBL" id="CP001291">
    <property type="protein sequence ID" value="ACK72742.1"/>
    <property type="molecule type" value="Genomic_DNA"/>
</dbReference>
<dbReference type="NCBIfam" id="TIGR01494">
    <property type="entry name" value="ATPase_P-type"/>
    <property type="match status" value="2"/>
</dbReference>
<evidence type="ECO:0000256" key="5">
    <source>
        <dbReference type="ARBA" id="ARBA00022741"/>
    </source>
</evidence>
<protein>
    <recommendedName>
        <fullName evidence="11">Probable copper-transporting ATPase PacS</fullName>
    </recommendedName>
</protein>
<feature type="transmembrane region" description="Helical" evidence="12">
    <location>
        <begin position="130"/>
        <end position="148"/>
    </location>
</feature>
<dbReference type="FunFam" id="3.30.70.100:FF:000005">
    <property type="entry name" value="Copper-exporting P-type ATPase A"/>
    <property type="match status" value="1"/>
</dbReference>
<accession>B7K8X3</accession>
<dbReference type="InterPro" id="IPR017969">
    <property type="entry name" value="Heavy-metal-associated_CS"/>
</dbReference>
<dbReference type="GO" id="GO:0016887">
    <property type="term" value="F:ATP hydrolysis activity"/>
    <property type="evidence" value="ECO:0007669"/>
    <property type="project" value="InterPro"/>
</dbReference>
<evidence type="ECO:0000256" key="4">
    <source>
        <dbReference type="ARBA" id="ARBA00022723"/>
    </source>
</evidence>
<dbReference type="InterPro" id="IPR023298">
    <property type="entry name" value="ATPase_P-typ_TM_dom_sf"/>
</dbReference>
<reference evidence="15" key="1">
    <citation type="journal article" date="2011" name="MBio">
        <title>Novel metabolic attributes of the genus Cyanothece, comprising a group of unicellular nitrogen-fixing Cyanobacteria.</title>
        <authorList>
            <person name="Bandyopadhyay A."/>
            <person name="Elvitigala T."/>
            <person name="Welsh E."/>
            <person name="Stockel J."/>
            <person name="Liberton M."/>
            <person name="Min H."/>
            <person name="Sherman L.A."/>
            <person name="Pakrasi H.B."/>
        </authorList>
    </citation>
    <scope>NUCLEOTIDE SEQUENCE [LARGE SCALE GENOMIC DNA]</scope>
    <source>
        <strain evidence="15">PCC 7424</strain>
    </source>
</reference>
<dbReference type="Pfam" id="PF00403">
    <property type="entry name" value="HMA"/>
    <property type="match status" value="1"/>
</dbReference>
<dbReference type="PRINTS" id="PR00943">
    <property type="entry name" value="CUATPASE"/>
</dbReference>